<evidence type="ECO:0000256" key="1">
    <source>
        <dbReference type="SAM" id="MobiDB-lite"/>
    </source>
</evidence>
<evidence type="ECO:0000313" key="3">
    <source>
        <dbReference type="Proteomes" id="UP000054166"/>
    </source>
</evidence>
<accession>A0A0C3G0X7</accession>
<evidence type="ECO:0000313" key="2">
    <source>
        <dbReference type="EMBL" id="KIM84356.1"/>
    </source>
</evidence>
<dbReference type="EMBL" id="KN832988">
    <property type="protein sequence ID" value="KIM84356.1"/>
    <property type="molecule type" value="Genomic_DNA"/>
</dbReference>
<dbReference type="AlphaFoldDB" id="A0A0C3G0X7"/>
<proteinExistence type="predicted"/>
<feature type="compositionally biased region" description="Polar residues" evidence="1">
    <location>
        <begin position="8"/>
        <end position="18"/>
    </location>
</feature>
<name>A0A0C3G0X7_PILCF</name>
<feature type="region of interest" description="Disordered" evidence="1">
    <location>
        <begin position="1"/>
        <end position="20"/>
    </location>
</feature>
<reference evidence="2 3" key="1">
    <citation type="submission" date="2014-04" db="EMBL/GenBank/DDBJ databases">
        <authorList>
            <consortium name="DOE Joint Genome Institute"/>
            <person name="Kuo A."/>
            <person name="Tarkka M."/>
            <person name="Buscot F."/>
            <person name="Kohler A."/>
            <person name="Nagy L.G."/>
            <person name="Floudas D."/>
            <person name="Copeland A."/>
            <person name="Barry K.W."/>
            <person name="Cichocki N."/>
            <person name="Veneault-Fourrey C."/>
            <person name="LaButti K."/>
            <person name="Lindquist E.A."/>
            <person name="Lipzen A."/>
            <person name="Lundell T."/>
            <person name="Morin E."/>
            <person name="Murat C."/>
            <person name="Sun H."/>
            <person name="Tunlid A."/>
            <person name="Henrissat B."/>
            <person name="Grigoriev I.V."/>
            <person name="Hibbett D.S."/>
            <person name="Martin F."/>
            <person name="Nordberg H.P."/>
            <person name="Cantor M.N."/>
            <person name="Hua S.X."/>
        </authorList>
    </citation>
    <scope>NUCLEOTIDE SEQUENCE [LARGE SCALE GENOMIC DNA]</scope>
    <source>
        <strain evidence="2 3">F 1598</strain>
    </source>
</reference>
<gene>
    <name evidence="2" type="ORF">PILCRDRAFT_818703</name>
</gene>
<dbReference type="Proteomes" id="UP000054166">
    <property type="component" value="Unassembled WGS sequence"/>
</dbReference>
<sequence length="196" mass="20929">MISDPNAFPSQGSSTDSSFALAPQSPFLLAESIADSQEFLPQDPELTPPIPPPLIINGSLSSFSIHSPLSAAPIRDMGDMGDGMQGREESTPGQTDLSLSFPQLCTIDGEALTPENSDDVINHLLDSAKCTIDVNDMVQAVRESFHQIEMWYGNKPAPCYPVVVSIVKEMRAAAKDYMEAIKTSVKMAGHGSTSGS</sequence>
<dbReference type="HOGENOM" id="CLU_1390710_0_0_1"/>
<organism evidence="2 3">
    <name type="scientific">Piloderma croceum (strain F 1598)</name>
    <dbReference type="NCBI Taxonomy" id="765440"/>
    <lineage>
        <taxon>Eukaryota</taxon>
        <taxon>Fungi</taxon>
        <taxon>Dikarya</taxon>
        <taxon>Basidiomycota</taxon>
        <taxon>Agaricomycotina</taxon>
        <taxon>Agaricomycetes</taxon>
        <taxon>Agaricomycetidae</taxon>
        <taxon>Atheliales</taxon>
        <taxon>Atheliaceae</taxon>
        <taxon>Piloderma</taxon>
    </lineage>
</organism>
<keyword evidence="3" id="KW-1185">Reference proteome</keyword>
<protein>
    <submittedName>
        <fullName evidence="2">Uncharacterized protein</fullName>
    </submittedName>
</protein>
<dbReference type="InParanoid" id="A0A0C3G0X7"/>
<reference evidence="3" key="2">
    <citation type="submission" date="2015-01" db="EMBL/GenBank/DDBJ databases">
        <title>Evolutionary Origins and Diversification of the Mycorrhizal Mutualists.</title>
        <authorList>
            <consortium name="DOE Joint Genome Institute"/>
            <consortium name="Mycorrhizal Genomics Consortium"/>
            <person name="Kohler A."/>
            <person name="Kuo A."/>
            <person name="Nagy L.G."/>
            <person name="Floudas D."/>
            <person name="Copeland A."/>
            <person name="Barry K.W."/>
            <person name="Cichocki N."/>
            <person name="Veneault-Fourrey C."/>
            <person name="LaButti K."/>
            <person name="Lindquist E.A."/>
            <person name="Lipzen A."/>
            <person name="Lundell T."/>
            <person name="Morin E."/>
            <person name="Murat C."/>
            <person name="Riley R."/>
            <person name="Ohm R."/>
            <person name="Sun H."/>
            <person name="Tunlid A."/>
            <person name="Henrissat B."/>
            <person name="Grigoriev I.V."/>
            <person name="Hibbett D.S."/>
            <person name="Martin F."/>
        </authorList>
    </citation>
    <scope>NUCLEOTIDE SEQUENCE [LARGE SCALE GENOMIC DNA]</scope>
    <source>
        <strain evidence="3">F 1598</strain>
    </source>
</reference>